<evidence type="ECO:0000259" key="2">
    <source>
        <dbReference type="PROSITE" id="PS50110"/>
    </source>
</evidence>
<dbReference type="GO" id="GO:0016301">
    <property type="term" value="F:kinase activity"/>
    <property type="evidence" value="ECO:0007669"/>
    <property type="project" value="UniProtKB-KW"/>
</dbReference>
<dbReference type="AlphaFoldDB" id="A0A485LWV7"/>
<proteinExistence type="predicted"/>
<dbReference type="GO" id="GO:0000160">
    <property type="term" value="P:phosphorelay signal transduction system"/>
    <property type="evidence" value="ECO:0007669"/>
    <property type="project" value="InterPro"/>
</dbReference>
<dbReference type="InterPro" id="IPR001789">
    <property type="entry name" value="Sig_transdc_resp-reg_receiver"/>
</dbReference>
<protein>
    <submittedName>
        <fullName evidence="3">Histidine kinase</fullName>
    </submittedName>
</protein>
<gene>
    <name evidence="3" type="ORF">SCFA_140013</name>
</gene>
<dbReference type="PANTHER" id="PTHR44591">
    <property type="entry name" value="STRESS RESPONSE REGULATOR PROTEIN 1"/>
    <property type="match status" value="1"/>
</dbReference>
<dbReference type="Gene3D" id="3.40.50.2300">
    <property type="match status" value="1"/>
</dbReference>
<feature type="domain" description="Response regulatory" evidence="2">
    <location>
        <begin position="10"/>
        <end position="127"/>
    </location>
</feature>
<dbReference type="PANTHER" id="PTHR44591:SF23">
    <property type="entry name" value="CHEY SUBFAMILY"/>
    <property type="match status" value="1"/>
</dbReference>
<dbReference type="EMBL" id="CAADRM010000046">
    <property type="protein sequence ID" value="VFU12528.1"/>
    <property type="molecule type" value="Genomic_DNA"/>
</dbReference>
<dbReference type="PROSITE" id="PS50110">
    <property type="entry name" value="RESPONSE_REGULATORY"/>
    <property type="match status" value="1"/>
</dbReference>
<evidence type="ECO:0000256" key="1">
    <source>
        <dbReference type="ARBA" id="ARBA00022553"/>
    </source>
</evidence>
<accession>A0A485LWV7</accession>
<dbReference type="SUPFAM" id="SSF52172">
    <property type="entry name" value="CheY-like"/>
    <property type="match status" value="1"/>
</dbReference>
<name>A0A485LWV7_9ZZZZ</name>
<reference evidence="3" key="1">
    <citation type="submission" date="2019-03" db="EMBL/GenBank/DDBJ databases">
        <authorList>
            <person name="Hao L."/>
        </authorList>
    </citation>
    <scope>NUCLEOTIDE SEQUENCE</scope>
</reference>
<organism evidence="3">
    <name type="scientific">anaerobic digester metagenome</name>
    <dbReference type="NCBI Taxonomy" id="1263854"/>
    <lineage>
        <taxon>unclassified sequences</taxon>
        <taxon>metagenomes</taxon>
        <taxon>ecological metagenomes</taxon>
    </lineage>
</organism>
<evidence type="ECO:0000313" key="3">
    <source>
        <dbReference type="EMBL" id="VFU12528.1"/>
    </source>
</evidence>
<keyword evidence="3" id="KW-0418">Kinase</keyword>
<keyword evidence="3" id="KW-0808">Transferase</keyword>
<dbReference type="InterPro" id="IPR011006">
    <property type="entry name" value="CheY-like_superfamily"/>
</dbReference>
<dbReference type="SMART" id="SM00448">
    <property type="entry name" value="REC"/>
    <property type="match status" value="1"/>
</dbReference>
<keyword evidence="1" id="KW-0597">Phosphoprotein</keyword>
<dbReference type="Pfam" id="PF00072">
    <property type="entry name" value="Response_reg"/>
    <property type="match status" value="1"/>
</dbReference>
<sequence>MMIRGVALARILIIDDDGDVRDLYRQMLEREGHLVLDAGDGYEGVRLFQEEGADLVITDIVMPGMSGVETIMELRLISPDVKIIAISGGDHIAPEYYLKVVKNLDTLCELKKPIHRQELLSAIESLL</sequence>
<dbReference type="InterPro" id="IPR050595">
    <property type="entry name" value="Bact_response_regulator"/>
</dbReference>